<proteinExistence type="predicted"/>
<evidence type="ECO:0000259" key="1">
    <source>
        <dbReference type="PROSITE" id="PS50006"/>
    </source>
</evidence>
<dbReference type="Gene3D" id="2.60.200.20">
    <property type="match status" value="1"/>
</dbReference>
<dbReference type="Pfam" id="PF12773">
    <property type="entry name" value="DZR"/>
    <property type="match status" value="1"/>
</dbReference>
<dbReference type="AlphaFoldDB" id="A0A1R3SVG3"/>
<protein>
    <submittedName>
        <fullName evidence="2">Forkhead associated domain (FHA)</fullName>
    </submittedName>
</protein>
<feature type="domain" description="FHA" evidence="1">
    <location>
        <begin position="87"/>
        <end position="139"/>
    </location>
</feature>
<keyword evidence="3" id="KW-1185">Reference proteome</keyword>
<name>A0A1R3SVG3_9BACT</name>
<gene>
    <name evidence="2" type="ORF">PSM36_1492</name>
</gene>
<dbReference type="Proteomes" id="UP000187464">
    <property type="component" value="Chromosome I"/>
</dbReference>
<dbReference type="EMBL" id="LT605205">
    <property type="protein sequence ID" value="SCD20313.1"/>
    <property type="molecule type" value="Genomic_DNA"/>
</dbReference>
<dbReference type="SUPFAM" id="SSF49879">
    <property type="entry name" value="SMAD/FHA domain"/>
    <property type="match status" value="1"/>
</dbReference>
<dbReference type="Pfam" id="PF00498">
    <property type="entry name" value="FHA"/>
    <property type="match status" value="1"/>
</dbReference>
<dbReference type="CDD" id="cd00060">
    <property type="entry name" value="FHA"/>
    <property type="match status" value="1"/>
</dbReference>
<dbReference type="PROSITE" id="PS50006">
    <property type="entry name" value="FHA_DOMAIN"/>
    <property type="match status" value="1"/>
</dbReference>
<reference evidence="2 3" key="1">
    <citation type="submission" date="2016-08" db="EMBL/GenBank/DDBJ databases">
        <authorList>
            <person name="Seilhamer J.J."/>
        </authorList>
    </citation>
    <scope>NUCLEOTIDE SEQUENCE [LARGE SCALE GENOMIC DNA]</scope>
    <source>
        <strain evidence="2">M3/6</strain>
    </source>
</reference>
<dbReference type="InterPro" id="IPR000253">
    <property type="entry name" value="FHA_dom"/>
</dbReference>
<dbReference type="InterPro" id="IPR025874">
    <property type="entry name" value="DZR"/>
</dbReference>
<dbReference type="PANTHER" id="PTHR23308">
    <property type="entry name" value="NUCLEAR INHIBITOR OF PROTEIN PHOSPHATASE-1"/>
    <property type="match status" value="1"/>
</dbReference>
<dbReference type="STRING" id="1642647.PSM36_1492"/>
<evidence type="ECO:0000313" key="3">
    <source>
        <dbReference type="Proteomes" id="UP000187464"/>
    </source>
</evidence>
<dbReference type="InterPro" id="IPR050923">
    <property type="entry name" value="Cell_Proc_Reg/RNA_Proc"/>
</dbReference>
<dbReference type="RefSeq" id="WP_076930292.1">
    <property type="nucleotide sequence ID" value="NZ_LT605205.1"/>
</dbReference>
<organism evidence="2 3">
    <name type="scientific">Proteiniphilum saccharofermentans</name>
    <dbReference type="NCBI Taxonomy" id="1642647"/>
    <lineage>
        <taxon>Bacteria</taxon>
        <taxon>Pseudomonadati</taxon>
        <taxon>Bacteroidota</taxon>
        <taxon>Bacteroidia</taxon>
        <taxon>Bacteroidales</taxon>
        <taxon>Dysgonomonadaceae</taxon>
        <taxon>Proteiniphilum</taxon>
    </lineage>
</organism>
<dbReference type="KEGG" id="psac:PSM36_1492"/>
<accession>A0A1R3SVG3</accession>
<dbReference type="InterPro" id="IPR008984">
    <property type="entry name" value="SMAD_FHA_dom_sf"/>
</dbReference>
<dbReference type="SMART" id="SM00240">
    <property type="entry name" value="FHA"/>
    <property type="match status" value="1"/>
</dbReference>
<sequence length="163" mass="18015">MELLRCPFCDKEIESDSFYCDQCGQELRICSHGHGFKKGKICTECGNPLTAAKDAASPVVRPDVQPVKPKFLVNNALNARLQLLDGAVIGRRAGNYVHVFGSQSYVSGTHARLQRNGTGDWEITDLDSTNGTFLNDVRLVSQCPTPFKTGDTIAFYDLRFIVE</sequence>
<evidence type="ECO:0000313" key="2">
    <source>
        <dbReference type="EMBL" id="SCD20313.1"/>
    </source>
</evidence>